<keyword evidence="1" id="KW-0732">Signal</keyword>
<feature type="chain" id="PRO_5025529579" evidence="1">
    <location>
        <begin position="20"/>
        <end position="137"/>
    </location>
</feature>
<reference evidence="2" key="1">
    <citation type="journal article" date="2020" name="Stud. Mycol.">
        <title>101 Dothideomycetes genomes: a test case for predicting lifestyles and emergence of pathogens.</title>
        <authorList>
            <person name="Haridas S."/>
            <person name="Albert R."/>
            <person name="Binder M."/>
            <person name="Bloem J."/>
            <person name="Labutti K."/>
            <person name="Salamov A."/>
            <person name="Andreopoulos B."/>
            <person name="Baker S."/>
            <person name="Barry K."/>
            <person name="Bills G."/>
            <person name="Bluhm B."/>
            <person name="Cannon C."/>
            <person name="Castanera R."/>
            <person name="Culley D."/>
            <person name="Daum C."/>
            <person name="Ezra D."/>
            <person name="Gonzalez J."/>
            <person name="Henrissat B."/>
            <person name="Kuo A."/>
            <person name="Liang C."/>
            <person name="Lipzen A."/>
            <person name="Lutzoni F."/>
            <person name="Magnuson J."/>
            <person name="Mondo S."/>
            <person name="Nolan M."/>
            <person name="Ohm R."/>
            <person name="Pangilinan J."/>
            <person name="Park H.-J."/>
            <person name="Ramirez L."/>
            <person name="Alfaro M."/>
            <person name="Sun H."/>
            <person name="Tritt A."/>
            <person name="Yoshinaga Y."/>
            <person name="Zwiers L.-H."/>
            <person name="Turgeon B."/>
            <person name="Goodwin S."/>
            <person name="Spatafora J."/>
            <person name="Crous P."/>
            <person name="Grigoriev I."/>
        </authorList>
    </citation>
    <scope>NUCLEOTIDE SEQUENCE</scope>
    <source>
        <strain evidence="2">CBS 109.77</strain>
    </source>
</reference>
<dbReference type="AlphaFoldDB" id="A0A6A6XRA1"/>
<dbReference type="EMBL" id="MU001778">
    <property type="protein sequence ID" value="KAF2798703.1"/>
    <property type="molecule type" value="Genomic_DNA"/>
</dbReference>
<proteinExistence type="predicted"/>
<organism evidence="2 3">
    <name type="scientific">Melanomma pulvis-pyrius CBS 109.77</name>
    <dbReference type="NCBI Taxonomy" id="1314802"/>
    <lineage>
        <taxon>Eukaryota</taxon>
        <taxon>Fungi</taxon>
        <taxon>Dikarya</taxon>
        <taxon>Ascomycota</taxon>
        <taxon>Pezizomycotina</taxon>
        <taxon>Dothideomycetes</taxon>
        <taxon>Pleosporomycetidae</taxon>
        <taxon>Pleosporales</taxon>
        <taxon>Melanommataceae</taxon>
        <taxon>Melanomma</taxon>
    </lineage>
</organism>
<name>A0A6A6XRA1_9PLEO</name>
<protein>
    <submittedName>
        <fullName evidence="2">Uncharacterized protein</fullName>
    </submittedName>
</protein>
<keyword evidence="3" id="KW-1185">Reference proteome</keyword>
<feature type="signal peptide" evidence="1">
    <location>
        <begin position="1"/>
        <end position="19"/>
    </location>
</feature>
<sequence>MHSFTALVFGLVATATASAIPTPQAPTVFADLTFSLTNDILGTNAAATLPGNGLDIPLEDLFFGTAVAPNNQIYATSIQFVTLPPNVFSACVFAIDGRVVVINDKKTFGDIDGNPYAAIPQRLNGITINCQTDGIIV</sequence>
<evidence type="ECO:0000313" key="2">
    <source>
        <dbReference type="EMBL" id="KAF2798703.1"/>
    </source>
</evidence>
<evidence type="ECO:0000313" key="3">
    <source>
        <dbReference type="Proteomes" id="UP000799757"/>
    </source>
</evidence>
<dbReference type="Proteomes" id="UP000799757">
    <property type="component" value="Unassembled WGS sequence"/>
</dbReference>
<accession>A0A6A6XRA1</accession>
<dbReference type="OrthoDB" id="3497702at2759"/>
<evidence type="ECO:0000256" key="1">
    <source>
        <dbReference type="SAM" id="SignalP"/>
    </source>
</evidence>
<gene>
    <name evidence="2" type="ORF">K505DRAFT_295978</name>
</gene>